<reference evidence="2" key="1">
    <citation type="submission" date="2021-03" db="EMBL/GenBank/DDBJ databases">
        <authorList>
            <person name="Tagirdzhanova G."/>
        </authorList>
    </citation>
    <scope>NUCLEOTIDE SEQUENCE</scope>
</reference>
<sequence length="242" mass="26969">MSSYYHVPLPLPLPVPINTELPLALTFLSNPISYYFNAAPPYNNVTLGVLLFTPPPHSPRLLLLQRAGGTDPHTFSGFWQIPSGSPKPSDPSMLHALARIIYEQTGLRLTSVVAMCGAEIEPAGWETAIAQRMRMQFVVQVAELGPIQPDNSPFGKDFEYGGQGLDVNSLPITLNLAKHRQHVWSREADLKDFINSGLYPTEMRTQYRMMLEACIFHNRNLEHLDSLNQQSQSTGASQGFHI</sequence>
<dbReference type="Gene3D" id="3.90.79.10">
    <property type="entry name" value="Nucleoside Triphosphate Pyrophosphohydrolase"/>
    <property type="match status" value="1"/>
</dbReference>
<dbReference type="SUPFAM" id="SSF55811">
    <property type="entry name" value="Nudix"/>
    <property type="match status" value="1"/>
</dbReference>
<dbReference type="InterPro" id="IPR015797">
    <property type="entry name" value="NUDIX_hydrolase-like_dom_sf"/>
</dbReference>
<dbReference type="Pfam" id="PF00293">
    <property type="entry name" value="NUDIX"/>
    <property type="match status" value="1"/>
</dbReference>
<evidence type="ECO:0000259" key="1">
    <source>
        <dbReference type="PROSITE" id="PS51462"/>
    </source>
</evidence>
<gene>
    <name evidence="2" type="ORF">ALECFALPRED_010644</name>
</gene>
<protein>
    <recommendedName>
        <fullName evidence="1">Nudix hydrolase domain-containing protein</fullName>
    </recommendedName>
</protein>
<dbReference type="InterPro" id="IPR000086">
    <property type="entry name" value="NUDIX_hydrolase_dom"/>
</dbReference>
<accession>A0A8H3EGR1</accession>
<dbReference type="CDD" id="cd02883">
    <property type="entry name" value="NUDIX_Hydrolase"/>
    <property type="match status" value="1"/>
</dbReference>
<evidence type="ECO:0000313" key="3">
    <source>
        <dbReference type="Proteomes" id="UP000664203"/>
    </source>
</evidence>
<name>A0A8H3EGR1_9LECA</name>
<feature type="domain" description="Nudix hydrolase" evidence="1">
    <location>
        <begin position="42"/>
        <end position="189"/>
    </location>
</feature>
<dbReference type="AlphaFoldDB" id="A0A8H3EGR1"/>
<dbReference type="Proteomes" id="UP000664203">
    <property type="component" value="Unassembled WGS sequence"/>
</dbReference>
<dbReference type="EMBL" id="CAJPDR010000009">
    <property type="protein sequence ID" value="CAF9904953.1"/>
    <property type="molecule type" value="Genomic_DNA"/>
</dbReference>
<dbReference type="PROSITE" id="PS51462">
    <property type="entry name" value="NUDIX"/>
    <property type="match status" value="1"/>
</dbReference>
<comment type="caution">
    <text evidence="2">The sequence shown here is derived from an EMBL/GenBank/DDBJ whole genome shotgun (WGS) entry which is preliminary data.</text>
</comment>
<organism evidence="2 3">
    <name type="scientific">Alectoria fallacina</name>
    <dbReference type="NCBI Taxonomy" id="1903189"/>
    <lineage>
        <taxon>Eukaryota</taxon>
        <taxon>Fungi</taxon>
        <taxon>Dikarya</taxon>
        <taxon>Ascomycota</taxon>
        <taxon>Pezizomycotina</taxon>
        <taxon>Lecanoromycetes</taxon>
        <taxon>OSLEUM clade</taxon>
        <taxon>Lecanoromycetidae</taxon>
        <taxon>Lecanorales</taxon>
        <taxon>Lecanorineae</taxon>
        <taxon>Parmeliaceae</taxon>
        <taxon>Alectoria</taxon>
    </lineage>
</organism>
<evidence type="ECO:0000313" key="2">
    <source>
        <dbReference type="EMBL" id="CAF9904953.1"/>
    </source>
</evidence>
<keyword evidence="3" id="KW-1185">Reference proteome</keyword>
<dbReference type="OrthoDB" id="276276at2759"/>
<proteinExistence type="predicted"/>